<name>A0AAD7C8T9_9AGAR</name>
<dbReference type="AlphaFoldDB" id="A0AAD7C8T9"/>
<sequence>MPVNSWSYTTMASYEPGACRTVLTIQTVPPAASMQIQCPPTPRIPYLELAPGISDYLKDVRSVRQLPPTPLFPVDLEQPGLSSVHTTLLTDHIPASTTITVCDIENRVLCEVNTGSACTGMTTADFTEFLQYLVQTRLTSYSDLSVVVQESVRRCFLRRGRSLQGYQESSFRGADLLLGNTLLWTLGMDHRRVWVATVDRPRGSHLWA</sequence>
<proteinExistence type="predicted"/>
<evidence type="ECO:0000313" key="2">
    <source>
        <dbReference type="Proteomes" id="UP001221142"/>
    </source>
</evidence>
<dbReference type="Proteomes" id="UP001221142">
    <property type="component" value="Unassembled WGS sequence"/>
</dbReference>
<gene>
    <name evidence="1" type="ORF">FB45DRAFT_1054419</name>
</gene>
<dbReference type="EMBL" id="JARKIF010000004">
    <property type="protein sequence ID" value="KAJ7642088.1"/>
    <property type="molecule type" value="Genomic_DNA"/>
</dbReference>
<keyword evidence="2" id="KW-1185">Reference proteome</keyword>
<evidence type="ECO:0000313" key="1">
    <source>
        <dbReference type="EMBL" id="KAJ7642088.1"/>
    </source>
</evidence>
<comment type="caution">
    <text evidence="1">The sequence shown here is derived from an EMBL/GenBank/DDBJ whole genome shotgun (WGS) entry which is preliminary data.</text>
</comment>
<reference evidence="1" key="1">
    <citation type="submission" date="2023-03" db="EMBL/GenBank/DDBJ databases">
        <title>Massive genome expansion in bonnet fungi (Mycena s.s.) driven by repeated elements and novel gene families across ecological guilds.</title>
        <authorList>
            <consortium name="Lawrence Berkeley National Laboratory"/>
            <person name="Harder C.B."/>
            <person name="Miyauchi S."/>
            <person name="Viragh M."/>
            <person name="Kuo A."/>
            <person name="Thoen E."/>
            <person name="Andreopoulos B."/>
            <person name="Lu D."/>
            <person name="Skrede I."/>
            <person name="Drula E."/>
            <person name="Henrissat B."/>
            <person name="Morin E."/>
            <person name="Kohler A."/>
            <person name="Barry K."/>
            <person name="LaButti K."/>
            <person name="Morin E."/>
            <person name="Salamov A."/>
            <person name="Lipzen A."/>
            <person name="Mereny Z."/>
            <person name="Hegedus B."/>
            <person name="Baldrian P."/>
            <person name="Stursova M."/>
            <person name="Weitz H."/>
            <person name="Taylor A."/>
            <person name="Grigoriev I.V."/>
            <person name="Nagy L.G."/>
            <person name="Martin F."/>
            <person name="Kauserud H."/>
        </authorList>
    </citation>
    <scope>NUCLEOTIDE SEQUENCE</scope>
    <source>
        <strain evidence="1">9284</strain>
    </source>
</reference>
<accession>A0AAD7C8T9</accession>
<organism evidence="1 2">
    <name type="scientific">Roridomyces roridus</name>
    <dbReference type="NCBI Taxonomy" id="1738132"/>
    <lineage>
        <taxon>Eukaryota</taxon>
        <taxon>Fungi</taxon>
        <taxon>Dikarya</taxon>
        <taxon>Basidiomycota</taxon>
        <taxon>Agaricomycotina</taxon>
        <taxon>Agaricomycetes</taxon>
        <taxon>Agaricomycetidae</taxon>
        <taxon>Agaricales</taxon>
        <taxon>Marasmiineae</taxon>
        <taxon>Mycenaceae</taxon>
        <taxon>Roridomyces</taxon>
    </lineage>
</organism>
<protein>
    <submittedName>
        <fullName evidence="1">Uncharacterized protein</fullName>
    </submittedName>
</protein>